<dbReference type="PANTHER" id="PTHR43685:SF5">
    <property type="entry name" value="GLYCOSYLTRANSFERASE EPSE-RELATED"/>
    <property type="match status" value="1"/>
</dbReference>
<dbReference type="AlphaFoldDB" id="A0A7C9GXR1"/>
<sequence>MAPLLSLIIPTRERAHTLAATLATAVATTSARLEIIVSDNVSADDTHAVVTRTGDSRVRYVNPGSRQSMCGNYEFALAAATGTYVIIIGDDDAVIPQALDRLMDRLAALSEPVIHMWPLHIYDWPSSGRPASVAYLAPTIPPSELDLKAKARDVLQRGGWKYYELPSPYHAAIPRAFLSGIRDRTGRVFHSTQPDVFTAMAIPAFADRAINIGSAVTFNGRSAKSNGLGFVERKARVNIDRFIAEYGDYRFHPSLPTGVAAAANMIPDAILLAAEMFPEVYAGTDFDYGAMWAYICRLGFISHGEVLARRAELQRAHDFSLVRFLSLSAVHQAAVVRRKMLNAATPLGSLAHGVPDSIDAFVAVLQRDFAPAA</sequence>
<dbReference type="SUPFAM" id="SSF53448">
    <property type="entry name" value="Nucleotide-diphospho-sugar transferases"/>
    <property type="match status" value="1"/>
</dbReference>
<dbReference type="OrthoDB" id="7665907at2"/>
<evidence type="ECO:0000313" key="5">
    <source>
        <dbReference type="EMBL" id="MQT17514.1"/>
    </source>
</evidence>
<dbReference type="InterPro" id="IPR050834">
    <property type="entry name" value="Glycosyltransf_2"/>
</dbReference>
<reference evidence="5 6" key="1">
    <citation type="submission" date="2019-09" db="EMBL/GenBank/DDBJ databases">
        <title>Polymorphobacter sp. isolated from a lake in China.</title>
        <authorList>
            <person name="Liu Z."/>
        </authorList>
    </citation>
    <scope>NUCLEOTIDE SEQUENCE [LARGE SCALE GENOMIC DNA]</scope>
    <source>
        <strain evidence="5 6">D40P</strain>
    </source>
</reference>
<comment type="similarity">
    <text evidence="1">Belongs to the glycosyltransferase 2 family.</text>
</comment>
<gene>
    <name evidence="5" type="ORF">F3168_09595</name>
</gene>
<dbReference type="PANTHER" id="PTHR43685">
    <property type="entry name" value="GLYCOSYLTRANSFERASE"/>
    <property type="match status" value="1"/>
</dbReference>
<dbReference type="InterPro" id="IPR001173">
    <property type="entry name" value="Glyco_trans_2-like"/>
</dbReference>
<protein>
    <submittedName>
        <fullName evidence="5">Glycosyltransferase</fullName>
    </submittedName>
</protein>
<evidence type="ECO:0000313" key="6">
    <source>
        <dbReference type="Proteomes" id="UP000481327"/>
    </source>
</evidence>
<evidence type="ECO:0000256" key="2">
    <source>
        <dbReference type="ARBA" id="ARBA00022676"/>
    </source>
</evidence>
<dbReference type="CDD" id="cd00761">
    <property type="entry name" value="Glyco_tranf_GTA_type"/>
    <property type="match status" value="1"/>
</dbReference>
<dbReference type="GO" id="GO:0016757">
    <property type="term" value="F:glycosyltransferase activity"/>
    <property type="evidence" value="ECO:0007669"/>
    <property type="project" value="UniProtKB-KW"/>
</dbReference>
<dbReference type="RefSeq" id="WP_152577969.1">
    <property type="nucleotide sequence ID" value="NZ_JAATJI010000002.1"/>
</dbReference>
<organism evidence="5 6">
    <name type="scientific">Sandarakinorhabdus fusca</name>
    <dbReference type="NCBI Taxonomy" id="1439888"/>
    <lineage>
        <taxon>Bacteria</taxon>
        <taxon>Pseudomonadati</taxon>
        <taxon>Pseudomonadota</taxon>
        <taxon>Alphaproteobacteria</taxon>
        <taxon>Sphingomonadales</taxon>
        <taxon>Sphingosinicellaceae</taxon>
        <taxon>Sandarakinorhabdus</taxon>
    </lineage>
</organism>
<dbReference type="Pfam" id="PF00535">
    <property type="entry name" value="Glycos_transf_2"/>
    <property type="match status" value="1"/>
</dbReference>
<comment type="caution">
    <text evidence="5">The sequence shown here is derived from an EMBL/GenBank/DDBJ whole genome shotgun (WGS) entry which is preliminary data.</text>
</comment>
<evidence type="ECO:0000256" key="1">
    <source>
        <dbReference type="ARBA" id="ARBA00006739"/>
    </source>
</evidence>
<name>A0A7C9GXR1_9SPHN</name>
<evidence type="ECO:0000256" key="3">
    <source>
        <dbReference type="ARBA" id="ARBA00022679"/>
    </source>
</evidence>
<dbReference type="EMBL" id="WIOL01000003">
    <property type="protein sequence ID" value="MQT17514.1"/>
    <property type="molecule type" value="Genomic_DNA"/>
</dbReference>
<proteinExistence type="inferred from homology"/>
<keyword evidence="2" id="KW-0328">Glycosyltransferase</keyword>
<dbReference type="InterPro" id="IPR029044">
    <property type="entry name" value="Nucleotide-diphossugar_trans"/>
</dbReference>
<keyword evidence="6" id="KW-1185">Reference proteome</keyword>
<accession>A0A7C9GXR1</accession>
<dbReference type="Gene3D" id="3.90.550.10">
    <property type="entry name" value="Spore Coat Polysaccharide Biosynthesis Protein SpsA, Chain A"/>
    <property type="match status" value="1"/>
</dbReference>
<dbReference type="Proteomes" id="UP000481327">
    <property type="component" value="Unassembled WGS sequence"/>
</dbReference>
<feature type="domain" description="Glycosyltransferase 2-like" evidence="4">
    <location>
        <begin position="6"/>
        <end position="110"/>
    </location>
</feature>
<evidence type="ECO:0000259" key="4">
    <source>
        <dbReference type="Pfam" id="PF00535"/>
    </source>
</evidence>
<keyword evidence="3 5" id="KW-0808">Transferase</keyword>